<dbReference type="Proteomes" id="UP001341840">
    <property type="component" value="Unassembled WGS sequence"/>
</dbReference>
<organism evidence="1 2">
    <name type="scientific">Stylosanthes scabra</name>
    <dbReference type="NCBI Taxonomy" id="79078"/>
    <lineage>
        <taxon>Eukaryota</taxon>
        <taxon>Viridiplantae</taxon>
        <taxon>Streptophyta</taxon>
        <taxon>Embryophyta</taxon>
        <taxon>Tracheophyta</taxon>
        <taxon>Spermatophyta</taxon>
        <taxon>Magnoliopsida</taxon>
        <taxon>eudicotyledons</taxon>
        <taxon>Gunneridae</taxon>
        <taxon>Pentapetalae</taxon>
        <taxon>rosids</taxon>
        <taxon>fabids</taxon>
        <taxon>Fabales</taxon>
        <taxon>Fabaceae</taxon>
        <taxon>Papilionoideae</taxon>
        <taxon>50 kb inversion clade</taxon>
        <taxon>dalbergioids sensu lato</taxon>
        <taxon>Dalbergieae</taxon>
        <taxon>Pterocarpus clade</taxon>
        <taxon>Stylosanthes</taxon>
    </lineage>
</organism>
<dbReference type="EMBL" id="JASCZI010182456">
    <property type="protein sequence ID" value="MED6187951.1"/>
    <property type="molecule type" value="Genomic_DNA"/>
</dbReference>
<protein>
    <submittedName>
        <fullName evidence="1">Uncharacterized protein</fullName>
    </submittedName>
</protein>
<proteinExistence type="predicted"/>
<name>A0ABU6WPY8_9FABA</name>
<keyword evidence="2" id="KW-1185">Reference proteome</keyword>
<comment type="caution">
    <text evidence="1">The sequence shown here is derived from an EMBL/GenBank/DDBJ whole genome shotgun (WGS) entry which is preliminary data.</text>
</comment>
<evidence type="ECO:0000313" key="1">
    <source>
        <dbReference type="EMBL" id="MED6187951.1"/>
    </source>
</evidence>
<accession>A0ABU6WPY8</accession>
<reference evidence="1 2" key="1">
    <citation type="journal article" date="2023" name="Plants (Basel)">
        <title>Bridging the Gap: Combining Genomics and Transcriptomics Approaches to Understand Stylosanthes scabra, an Orphan Legume from the Brazilian Caatinga.</title>
        <authorList>
            <person name="Ferreira-Neto J.R.C."/>
            <person name="da Silva M.D."/>
            <person name="Binneck E."/>
            <person name="de Melo N.F."/>
            <person name="da Silva R.H."/>
            <person name="de Melo A.L.T.M."/>
            <person name="Pandolfi V."/>
            <person name="Bustamante F.O."/>
            <person name="Brasileiro-Vidal A.C."/>
            <person name="Benko-Iseppon A.M."/>
        </authorList>
    </citation>
    <scope>NUCLEOTIDE SEQUENCE [LARGE SCALE GENOMIC DNA]</scope>
    <source>
        <tissue evidence="1">Leaves</tissue>
    </source>
</reference>
<sequence length="271" mass="30451">MDQVTILSAFQRDIEEIKIVALKSEKAIEEENSQNQSTPLIVEEILIPKPVKEECHQNNKMEDLLDNDLLNALGDLPHLNDTFNCVDCDGVTLCSVCVDIEVCFKGDNVHETNIFNGDKNIPDEVKNVSDVGHLEKNDDCEVENNLVVEVEELRSMKPSKFSIDLNENFDSFMVCVNSIVRDCTQSPIDKKNEKGEIIVDYVQSVPSSTSNIQLPPKSQLELALENSDVYKVKNDSQDKHGVQTTYGFQQHLMIGAYLELEISFQAQTTAI</sequence>
<evidence type="ECO:0000313" key="2">
    <source>
        <dbReference type="Proteomes" id="UP001341840"/>
    </source>
</evidence>
<gene>
    <name evidence="1" type="ORF">PIB30_081350</name>
</gene>